<keyword evidence="1" id="KW-0812">Transmembrane</keyword>
<evidence type="ECO:0000256" key="1">
    <source>
        <dbReference type="SAM" id="Phobius"/>
    </source>
</evidence>
<evidence type="ECO:0000313" key="3">
    <source>
        <dbReference type="Proteomes" id="UP001499978"/>
    </source>
</evidence>
<comment type="caution">
    <text evidence="2">The sequence shown here is derived from an EMBL/GenBank/DDBJ whole genome shotgun (WGS) entry which is preliminary data.</text>
</comment>
<keyword evidence="1" id="KW-1133">Transmembrane helix</keyword>
<evidence type="ECO:0000313" key="2">
    <source>
        <dbReference type="EMBL" id="GAA2513246.1"/>
    </source>
</evidence>
<name>A0ABN3N6S6_9ACTN</name>
<keyword evidence="3" id="KW-1185">Reference proteome</keyword>
<organism evidence="2 3">
    <name type="scientific">Pilimelia columellifera subsp. columellifera</name>
    <dbReference type="NCBI Taxonomy" id="706583"/>
    <lineage>
        <taxon>Bacteria</taxon>
        <taxon>Bacillati</taxon>
        <taxon>Actinomycetota</taxon>
        <taxon>Actinomycetes</taxon>
        <taxon>Micromonosporales</taxon>
        <taxon>Micromonosporaceae</taxon>
        <taxon>Pilimelia</taxon>
    </lineage>
</organism>
<dbReference type="InterPro" id="IPR021443">
    <property type="entry name" value="DUF3093"/>
</dbReference>
<keyword evidence="1" id="KW-0472">Membrane</keyword>
<gene>
    <name evidence="2" type="ORF">GCM10010201_06000</name>
</gene>
<feature type="transmembrane region" description="Helical" evidence="1">
    <location>
        <begin position="36"/>
        <end position="56"/>
    </location>
</feature>
<reference evidence="2 3" key="1">
    <citation type="journal article" date="2019" name="Int. J. Syst. Evol. Microbiol.">
        <title>The Global Catalogue of Microorganisms (GCM) 10K type strain sequencing project: providing services to taxonomists for standard genome sequencing and annotation.</title>
        <authorList>
            <consortium name="The Broad Institute Genomics Platform"/>
            <consortium name="The Broad Institute Genome Sequencing Center for Infectious Disease"/>
            <person name="Wu L."/>
            <person name="Ma J."/>
        </authorList>
    </citation>
    <scope>NUCLEOTIDE SEQUENCE [LARGE SCALE GENOMIC DNA]</scope>
    <source>
        <strain evidence="2 3">JCM 3367</strain>
    </source>
</reference>
<dbReference type="EMBL" id="BAAARY010000002">
    <property type="protein sequence ID" value="GAA2513246.1"/>
    <property type="molecule type" value="Genomic_DNA"/>
</dbReference>
<protein>
    <submittedName>
        <fullName evidence="2">DUF3093 domain-containing protein</fullName>
    </submittedName>
</protein>
<sequence>MARYVERLRVPWWWWVATAMLAGLFAAELWRGVNTVPAWLPFALALGLAAAGLWWLGRIEIRVTDDELVVDDARLPLTAIADVVPINAAGRRELLGPAADPMAFVIQRPWLPTAAQVLLDDPADPTPYWVISTARPVELAAAVTAARAAASSPGGSGRR</sequence>
<dbReference type="Proteomes" id="UP001499978">
    <property type="component" value="Unassembled WGS sequence"/>
</dbReference>
<feature type="transmembrane region" description="Helical" evidence="1">
    <location>
        <begin position="12"/>
        <end position="30"/>
    </location>
</feature>
<proteinExistence type="predicted"/>
<dbReference type="Pfam" id="PF11292">
    <property type="entry name" value="DUF3093"/>
    <property type="match status" value="1"/>
</dbReference>
<accession>A0ABN3N6S6</accession>